<dbReference type="InterPro" id="IPR000917">
    <property type="entry name" value="Sulfatase_N"/>
</dbReference>
<dbReference type="PROSITE" id="PS51257">
    <property type="entry name" value="PROKAR_LIPOPROTEIN"/>
    <property type="match status" value="1"/>
</dbReference>
<name>A0ABR7XHC3_9BACT</name>
<accession>A0ABR7XHC3</accession>
<proteinExistence type="inferred from homology"/>
<evidence type="ECO:0000313" key="4">
    <source>
        <dbReference type="EMBL" id="MBD1397690.1"/>
    </source>
</evidence>
<feature type="domain" description="Sulfatase N-terminal" evidence="3">
    <location>
        <begin position="33"/>
        <end position="342"/>
    </location>
</feature>
<dbReference type="SUPFAM" id="SSF53649">
    <property type="entry name" value="Alkaline phosphatase-like"/>
    <property type="match status" value="1"/>
</dbReference>
<comment type="similarity">
    <text evidence="1">Belongs to the sulfatase family.</text>
</comment>
<evidence type="ECO:0000313" key="5">
    <source>
        <dbReference type="Proteomes" id="UP000625551"/>
    </source>
</evidence>
<dbReference type="PANTHER" id="PTHR42693">
    <property type="entry name" value="ARYLSULFATASE FAMILY MEMBER"/>
    <property type="match status" value="1"/>
</dbReference>
<dbReference type="InterPro" id="IPR050738">
    <property type="entry name" value="Sulfatase"/>
</dbReference>
<organism evidence="4 5">
    <name type="scientific">Pontibacter aquaedesilientis</name>
    <dbReference type="NCBI Taxonomy" id="2766980"/>
    <lineage>
        <taxon>Bacteria</taxon>
        <taxon>Pseudomonadati</taxon>
        <taxon>Bacteroidota</taxon>
        <taxon>Cytophagia</taxon>
        <taxon>Cytophagales</taxon>
        <taxon>Hymenobacteraceae</taxon>
        <taxon>Pontibacter</taxon>
    </lineage>
</organism>
<dbReference type="Pfam" id="PF00884">
    <property type="entry name" value="Sulfatase"/>
    <property type="match status" value="1"/>
</dbReference>
<comment type="caution">
    <text evidence="4">The sequence shown here is derived from an EMBL/GenBank/DDBJ whole genome shotgun (WGS) entry which is preliminary data.</text>
</comment>
<protein>
    <submittedName>
        <fullName evidence="4">Sulfatase-like hydrolase/transferase</fullName>
    </submittedName>
</protein>
<keyword evidence="5" id="KW-1185">Reference proteome</keyword>
<feature type="signal peptide" evidence="2">
    <location>
        <begin position="1"/>
        <end position="20"/>
    </location>
</feature>
<reference evidence="4 5" key="1">
    <citation type="submission" date="2020-09" db="EMBL/GenBank/DDBJ databases">
        <title>Genome sequencing and assembly of Pontibacter sp.</title>
        <authorList>
            <person name="Chhetri G."/>
        </authorList>
    </citation>
    <scope>NUCLEOTIDE SEQUENCE [LARGE SCALE GENOMIC DNA]</scope>
    <source>
        <strain evidence="4 5">JH31</strain>
    </source>
</reference>
<feature type="chain" id="PRO_5045440708" evidence="2">
    <location>
        <begin position="21"/>
        <end position="439"/>
    </location>
</feature>
<dbReference type="PANTHER" id="PTHR42693:SF33">
    <property type="entry name" value="ARYLSULFATASE"/>
    <property type="match status" value="1"/>
</dbReference>
<dbReference type="EMBL" id="JACXAJ010000004">
    <property type="protein sequence ID" value="MBD1397690.1"/>
    <property type="molecule type" value="Genomic_DNA"/>
</dbReference>
<evidence type="ECO:0000259" key="3">
    <source>
        <dbReference type="Pfam" id="PF00884"/>
    </source>
</evidence>
<evidence type="ECO:0000256" key="2">
    <source>
        <dbReference type="SAM" id="SignalP"/>
    </source>
</evidence>
<evidence type="ECO:0000256" key="1">
    <source>
        <dbReference type="ARBA" id="ARBA00008779"/>
    </source>
</evidence>
<keyword evidence="2" id="KW-0732">Signal</keyword>
<gene>
    <name evidence="4" type="ORF">H9Q13_10990</name>
</gene>
<dbReference type="Gene3D" id="3.40.720.10">
    <property type="entry name" value="Alkaline Phosphatase, subunit A"/>
    <property type="match status" value="1"/>
</dbReference>
<dbReference type="Proteomes" id="UP000625551">
    <property type="component" value="Unassembled WGS sequence"/>
</dbReference>
<sequence length="439" mass="47580">MNKVAIIAIISLLFSLVACTKETPVGPTADGKPNVVLIIADDMGWDAFGKYPGTNGLKAKTPVLDSLAQSGITFPNLWVNPECSPTRASIFTGKYGFRTGVGSAIGGNTGGLNASETLLQKFINDKTGNQYATAVIGKWHMSNNTQLAAPEQFGVDYYSGIFTGTVPSYFNWTKTSNGQQTTVTTYATTYFVDDATRWVKAQQQPWFLTLALNAPHTPFHRPPLHLISDKTLADDAASINSNKLPYYLAAIEAMDTELGRFFRSLTEEQKSNTLIIFIGDNGTGAQVVQAPYTSYTAKGSLWQGGINAPMIVSGYGVDRQNTTEHALVNGTDLYATIAYVAGAGVNQIHDGYSLQSLFSEPVAPQRKYAYSELFGTGDGREGWTMRDSRYKLIHLANGNEYFYDLSVDPFETANLLSAALTSEASAALSAIRAEKLQLQ</sequence>
<dbReference type="InterPro" id="IPR017850">
    <property type="entry name" value="Alkaline_phosphatase_core_sf"/>
</dbReference>